<dbReference type="AlphaFoldDB" id="A0A0Q0N9G9"/>
<proteinExistence type="predicted"/>
<dbReference type="EMBL" id="LCUF01000041">
    <property type="protein sequence ID" value="KQA22467.1"/>
    <property type="molecule type" value="Genomic_DNA"/>
</dbReference>
<feature type="transmembrane region" description="Helical" evidence="1">
    <location>
        <begin position="184"/>
        <end position="210"/>
    </location>
</feature>
<keyword evidence="1" id="KW-0812">Transmembrane</keyword>
<organism evidence="2 3">
    <name type="scientific">Vibrio metoecus</name>
    <dbReference type="NCBI Taxonomy" id="1481663"/>
    <lineage>
        <taxon>Bacteria</taxon>
        <taxon>Pseudomonadati</taxon>
        <taxon>Pseudomonadota</taxon>
        <taxon>Gammaproteobacteria</taxon>
        <taxon>Vibrionales</taxon>
        <taxon>Vibrionaceae</taxon>
        <taxon>Vibrio</taxon>
    </lineage>
</organism>
<reference evidence="2 3" key="1">
    <citation type="journal article" date="2015" name="Genome Biol. Evol.">
        <title>The Dynamics of Genetic Interactions between Vibrio metoecus and Vibrio cholerae, Two Close Relatives Co-Occurring in the Environment.</title>
        <authorList>
            <person name="Orata F.D."/>
            <person name="Kirchberger P.C."/>
            <person name="Meheust R."/>
            <person name="Barlow E.J."/>
            <person name="Tarr C.L."/>
            <person name="Boucher Y."/>
        </authorList>
    </citation>
    <scope>NUCLEOTIDE SEQUENCE [LARGE SCALE GENOMIC DNA]</scope>
    <source>
        <strain evidence="2 3">08-2459</strain>
    </source>
</reference>
<comment type="caution">
    <text evidence="2">The sequence shown here is derived from an EMBL/GenBank/DDBJ whole genome shotgun (WGS) entry which is preliminary data.</text>
</comment>
<sequence length="216" mass="24975">MIIFEQINTSLFMMILIVMIFYVPLLMYMFKLVKQKRSRAEFFRATSSIIERVECDESAVKQIQMIYKKLTERFPFVRNTYKSAPDFLEDYLCRIESFGNKSFKSMYSFELTDPQKDRLVKIIELMKSQQPYSTVSSKYGNLLSMLDHAFHTSNVDLGKTNLRQLSDDIEVLEATIEQQNKTNLISLVISIVGVVLTLVFGALTVVQYIFPAGLPN</sequence>
<keyword evidence="1" id="KW-1133">Transmembrane helix</keyword>
<dbReference type="PATRIC" id="fig|1481663.8.peg.3908"/>
<keyword evidence="1" id="KW-0472">Membrane</keyword>
<dbReference type="Proteomes" id="UP000053724">
    <property type="component" value="Unassembled WGS sequence"/>
</dbReference>
<name>A0A0Q0N9G9_VIBMT</name>
<evidence type="ECO:0000313" key="2">
    <source>
        <dbReference type="EMBL" id="KQA22467.1"/>
    </source>
</evidence>
<gene>
    <name evidence="2" type="ORF">AAY55_17150</name>
</gene>
<evidence type="ECO:0000256" key="1">
    <source>
        <dbReference type="SAM" id="Phobius"/>
    </source>
</evidence>
<evidence type="ECO:0000313" key="3">
    <source>
        <dbReference type="Proteomes" id="UP000053724"/>
    </source>
</evidence>
<protein>
    <submittedName>
        <fullName evidence="2">Uncharacterized protein</fullName>
    </submittedName>
</protein>
<accession>A0A0Q0N9G9</accession>
<feature type="transmembrane region" description="Helical" evidence="1">
    <location>
        <begin position="12"/>
        <end position="30"/>
    </location>
</feature>
<dbReference type="RefSeq" id="WP_055028428.1">
    <property type="nucleotide sequence ID" value="NZ_CP035689.1"/>
</dbReference>